<dbReference type="AlphaFoldDB" id="A0A0F9CUX8"/>
<gene>
    <name evidence="1" type="ORF">LCGC14_2277990</name>
</gene>
<name>A0A0F9CUX8_9ZZZZ</name>
<dbReference type="EMBL" id="LAZR01031632">
    <property type="protein sequence ID" value="KKL53183.1"/>
    <property type="molecule type" value="Genomic_DNA"/>
</dbReference>
<sequence length="67" mass="7797">MATLKYPTMLEISNALQECIDEAKDEDRAFLFYIVHKTILRSWITMSHIERGYENGKEDDKARSLGC</sequence>
<organism evidence="1">
    <name type="scientific">marine sediment metagenome</name>
    <dbReference type="NCBI Taxonomy" id="412755"/>
    <lineage>
        <taxon>unclassified sequences</taxon>
        <taxon>metagenomes</taxon>
        <taxon>ecological metagenomes</taxon>
    </lineage>
</organism>
<accession>A0A0F9CUX8</accession>
<proteinExistence type="predicted"/>
<evidence type="ECO:0000313" key="1">
    <source>
        <dbReference type="EMBL" id="KKL53183.1"/>
    </source>
</evidence>
<comment type="caution">
    <text evidence="1">The sequence shown here is derived from an EMBL/GenBank/DDBJ whole genome shotgun (WGS) entry which is preliminary data.</text>
</comment>
<reference evidence="1" key="1">
    <citation type="journal article" date="2015" name="Nature">
        <title>Complex archaea that bridge the gap between prokaryotes and eukaryotes.</title>
        <authorList>
            <person name="Spang A."/>
            <person name="Saw J.H."/>
            <person name="Jorgensen S.L."/>
            <person name="Zaremba-Niedzwiedzka K."/>
            <person name="Martijn J."/>
            <person name="Lind A.E."/>
            <person name="van Eijk R."/>
            <person name="Schleper C."/>
            <person name="Guy L."/>
            <person name="Ettema T.J."/>
        </authorList>
    </citation>
    <scope>NUCLEOTIDE SEQUENCE</scope>
</reference>
<protein>
    <submittedName>
        <fullName evidence="1">Uncharacterized protein</fullName>
    </submittedName>
</protein>